<reference evidence="11" key="2">
    <citation type="journal article" date="2020" name="BMC">
        <title>Leishmania infection induces a limited differential gene expression in the sand fly midgut.</title>
        <authorList>
            <person name="Coutinho-Abreu I.V."/>
            <person name="Serafim T.D."/>
            <person name="Meneses C."/>
            <person name="Kamhawi S."/>
            <person name="Oliveira F."/>
            <person name="Valenzuela J.G."/>
        </authorList>
    </citation>
    <scope>NUCLEOTIDE SEQUENCE</scope>
    <source>
        <strain evidence="11">Jacobina</strain>
        <tissue evidence="11">Midgut</tissue>
    </source>
</reference>
<sequence>MSFHLSTKERLLAIVDDIEIIAKELIENTIAPKHQKVSSTEHALLVDLLVSKDTELKAVLQLASDQTKIEQKMTALRAQVELQDQEINQLQKQLKEAEQYFTGNKKLVPSEELIKYAHRISASHAISAPLTWQQGDLRRPYPTDIEMRLGFLGKSDLNINGHSLQHHSSLNEMHRNTTGEIPASAQNQFAWHPSGELHMSVLASGGSILLDTRARKNASQVEVEVMSTESSSSSSSDSQYSSHFGDLRRPYPTDIEMRLGFLGKSDLNINGHSLQHHSSLNEMHRNTTGEIPASAQNQFAWHPSGELHMSVLASGGSILLDTRI</sequence>
<evidence type="ECO:0000256" key="10">
    <source>
        <dbReference type="SAM" id="MobiDB-lite"/>
    </source>
</evidence>
<dbReference type="VEuPathDB" id="VectorBase:LLOJ003396"/>
<evidence type="ECO:0000256" key="2">
    <source>
        <dbReference type="ARBA" id="ARBA00009626"/>
    </source>
</evidence>
<dbReference type="EMBL" id="GITU01005397">
    <property type="protein sequence ID" value="MBC1174100.1"/>
    <property type="molecule type" value="Transcribed_RNA"/>
</dbReference>
<keyword evidence="13" id="KW-1185">Reference proteome</keyword>
<evidence type="ECO:0000313" key="11">
    <source>
        <dbReference type="EMBL" id="MBC1174100.1"/>
    </source>
</evidence>
<evidence type="ECO:0000256" key="1">
    <source>
        <dbReference type="ARBA" id="ARBA00004123"/>
    </source>
</evidence>
<dbReference type="InterPro" id="IPR019258">
    <property type="entry name" value="Mediator_Med4"/>
</dbReference>
<dbReference type="GO" id="GO:0070847">
    <property type="term" value="C:core mediator complex"/>
    <property type="evidence" value="ECO:0007669"/>
    <property type="project" value="TreeGrafter"/>
</dbReference>
<keyword evidence="8" id="KW-0010">Activator</keyword>
<comment type="similarity">
    <text evidence="2 8">Belongs to the Mediator complex subunit 4 family.</text>
</comment>
<keyword evidence="6 8" id="KW-0539">Nucleus</keyword>
<reference evidence="13" key="1">
    <citation type="submission" date="2012-05" db="EMBL/GenBank/DDBJ databases">
        <title>Whole Genome Assembly of Lutzomyia longipalpis.</title>
        <authorList>
            <person name="Richards S."/>
            <person name="Qu C."/>
            <person name="Dillon R."/>
            <person name="Worley K."/>
            <person name="Scherer S."/>
            <person name="Batterton M."/>
            <person name="Taylor A."/>
            <person name="Hawes A."/>
            <person name="Hernandez B."/>
            <person name="Kovar C."/>
            <person name="Mandapat C."/>
            <person name="Pham C."/>
            <person name="Qu C."/>
            <person name="Jing C."/>
            <person name="Bess C."/>
            <person name="Bandaranaike D."/>
            <person name="Ngo D."/>
            <person name="Ongeri F."/>
            <person name="Arias F."/>
            <person name="Lara F."/>
            <person name="Weissenberger G."/>
            <person name="Kamau G."/>
            <person name="Han H."/>
            <person name="Shen H."/>
            <person name="Dinh H."/>
            <person name="Khalil I."/>
            <person name="Jones J."/>
            <person name="Shafer J."/>
            <person name="Jayaseelan J."/>
            <person name="Quiroz J."/>
            <person name="Blankenburg K."/>
            <person name="Nguyen L."/>
            <person name="Jackson L."/>
            <person name="Francisco L."/>
            <person name="Tang L.-Y."/>
            <person name="Pu L.-L."/>
            <person name="Perales L."/>
            <person name="Lorensuhewa L."/>
            <person name="Munidasa M."/>
            <person name="Coyle M."/>
            <person name="Taylor M."/>
            <person name="Puazo M."/>
            <person name="Firestine M."/>
            <person name="Scheel M."/>
            <person name="Javaid M."/>
            <person name="Wang M."/>
            <person name="Li M."/>
            <person name="Tabassum N."/>
            <person name="Saada N."/>
            <person name="Osuji N."/>
            <person name="Aqrawi P."/>
            <person name="Fu Q."/>
            <person name="Thornton R."/>
            <person name="Raj R."/>
            <person name="Goodspeed R."/>
            <person name="Mata R."/>
            <person name="Najjar R."/>
            <person name="Gubbala S."/>
            <person name="Lee S."/>
            <person name="Denson S."/>
            <person name="Patil S."/>
            <person name="Macmil S."/>
            <person name="Qi S."/>
            <person name="Matskevitch T."/>
            <person name="Palculict T."/>
            <person name="Mathew T."/>
            <person name="Vee V."/>
            <person name="Velamala V."/>
            <person name="Korchina V."/>
            <person name="Cai W."/>
            <person name="Liu W."/>
            <person name="Dai W."/>
            <person name="Zou X."/>
            <person name="Zhu Y."/>
            <person name="Zhang Y."/>
            <person name="Wu Y.-Q."/>
            <person name="Xin Y."/>
            <person name="Nazarath L."/>
            <person name="Kovar C."/>
            <person name="Han Y."/>
            <person name="Muzny D."/>
            <person name="Gibbs R."/>
        </authorList>
    </citation>
    <scope>NUCLEOTIDE SEQUENCE [LARGE SCALE GENOMIC DNA]</scope>
    <source>
        <strain evidence="13">Jacobina</strain>
    </source>
</reference>
<comment type="function">
    <text evidence="8">Component of the Mediator complex, a coactivator involved in the regulated transcription of nearly all RNA polymerase II-dependent genes. Mediator functions as a bridge to convey information from gene-specific regulatory proteins to the basal RNA polymerase II transcription machinery. Mediator is recruited to promoters by direct interactions with regulatory proteins and serves as a scaffold for the assembly of a functional preinitiation complex with RNA polymerase II and the general transcription factors.</text>
</comment>
<feature type="compositionally biased region" description="Low complexity" evidence="10">
    <location>
        <begin position="221"/>
        <end position="242"/>
    </location>
</feature>
<evidence type="ECO:0000256" key="5">
    <source>
        <dbReference type="ARBA" id="ARBA00023163"/>
    </source>
</evidence>
<dbReference type="GO" id="GO:0003712">
    <property type="term" value="F:transcription coregulator activity"/>
    <property type="evidence" value="ECO:0007669"/>
    <property type="project" value="InterPro"/>
</dbReference>
<comment type="subunit">
    <text evidence="8">Component of the Mediator complex.</text>
</comment>
<dbReference type="Pfam" id="PF10018">
    <property type="entry name" value="Med4"/>
    <property type="match status" value="2"/>
</dbReference>
<dbReference type="AlphaFoldDB" id="A0A1B0CG95"/>
<keyword evidence="5 8" id="KW-0804">Transcription</keyword>
<evidence type="ECO:0000256" key="8">
    <source>
        <dbReference type="RuleBase" id="RU364141"/>
    </source>
</evidence>
<keyword evidence="9" id="KW-0175">Coiled coil</keyword>
<evidence type="ECO:0000256" key="3">
    <source>
        <dbReference type="ARBA" id="ARBA00020629"/>
    </source>
</evidence>
<dbReference type="PANTHER" id="PTHR13208:SF2">
    <property type="entry name" value="MEDIATOR OF RNA POLYMERASE II TRANSCRIPTION SUBUNIT 4"/>
    <property type="match status" value="1"/>
</dbReference>
<proteinExistence type="inferred from homology"/>
<feature type="region of interest" description="Disordered" evidence="10">
    <location>
        <begin position="221"/>
        <end position="247"/>
    </location>
</feature>
<dbReference type="VEuPathDB" id="VectorBase:LLONM1_007381"/>
<evidence type="ECO:0000256" key="7">
    <source>
        <dbReference type="ARBA" id="ARBA00031257"/>
    </source>
</evidence>
<keyword evidence="4 8" id="KW-0805">Transcription regulation</keyword>
<protein>
    <recommendedName>
        <fullName evidence="3 8">Mediator of RNA polymerase II transcription subunit 4</fullName>
    </recommendedName>
    <alternativeName>
        <fullName evidence="7 8">Mediator complex subunit 4</fullName>
    </alternativeName>
</protein>
<reference evidence="12" key="3">
    <citation type="submission" date="2020-05" db="UniProtKB">
        <authorList>
            <consortium name="EnsemblMetazoa"/>
        </authorList>
    </citation>
    <scope>IDENTIFICATION</scope>
    <source>
        <strain evidence="12">Jacobina</strain>
    </source>
</reference>
<dbReference type="PANTHER" id="PTHR13208">
    <property type="entry name" value="MEDIATOR OF RNA POLYMERASE II TRANSCRIPTION SUBUNIT 4"/>
    <property type="match status" value="1"/>
</dbReference>
<dbReference type="EnsemblMetazoa" id="LLOJ003396-RA">
    <property type="protein sequence ID" value="LLOJ003396-PA"/>
    <property type="gene ID" value="LLOJ003396"/>
</dbReference>
<evidence type="ECO:0000256" key="9">
    <source>
        <dbReference type="SAM" id="Coils"/>
    </source>
</evidence>
<name>A0A1B0CG95_LUTLO</name>
<evidence type="ECO:0000256" key="4">
    <source>
        <dbReference type="ARBA" id="ARBA00023015"/>
    </source>
</evidence>
<comment type="subcellular location">
    <subcellularLocation>
        <location evidence="1 8">Nucleus</location>
    </subcellularLocation>
</comment>
<dbReference type="GO" id="GO:0016592">
    <property type="term" value="C:mediator complex"/>
    <property type="evidence" value="ECO:0007669"/>
    <property type="project" value="InterPro"/>
</dbReference>
<dbReference type="EMBL" id="AJWK01010865">
    <property type="status" value="NOT_ANNOTATED_CDS"/>
    <property type="molecule type" value="Genomic_DNA"/>
</dbReference>
<accession>A0A1B0CG95</accession>
<dbReference type="GO" id="GO:0006357">
    <property type="term" value="P:regulation of transcription by RNA polymerase II"/>
    <property type="evidence" value="ECO:0007669"/>
    <property type="project" value="InterPro"/>
</dbReference>
<feature type="coiled-coil region" evidence="9">
    <location>
        <begin position="73"/>
        <end position="100"/>
    </location>
</feature>
<dbReference type="EMBL" id="AJWK01010866">
    <property type="status" value="NOT_ANNOTATED_CDS"/>
    <property type="molecule type" value="Genomic_DNA"/>
</dbReference>
<evidence type="ECO:0000256" key="6">
    <source>
        <dbReference type="ARBA" id="ARBA00023242"/>
    </source>
</evidence>
<evidence type="ECO:0000313" key="13">
    <source>
        <dbReference type="Proteomes" id="UP000092461"/>
    </source>
</evidence>
<dbReference type="Proteomes" id="UP000092461">
    <property type="component" value="Unassembled WGS sequence"/>
</dbReference>
<gene>
    <name evidence="8" type="primary">MED4</name>
</gene>
<organism evidence="12 13">
    <name type="scientific">Lutzomyia longipalpis</name>
    <name type="common">Sand fly</name>
    <dbReference type="NCBI Taxonomy" id="7200"/>
    <lineage>
        <taxon>Eukaryota</taxon>
        <taxon>Metazoa</taxon>
        <taxon>Ecdysozoa</taxon>
        <taxon>Arthropoda</taxon>
        <taxon>Hexapoda</taxon>
        <taxon>Insecta</taxon>
        <taxon>Pterygota</taxon>
        <taxon>Neoptera</taxon>
        <taxon>Endopterygota</taxon>
        <taxon>Diptera</taxon>
        <taxon>Nematocera</taxon>
        <taxon>Psychodoidea</taxon>
        <taxon>Psychodidae</taxon>
        <taxon>Lutzomyia</taxon>
        <taxon>Lutzomyia</taxon>
    </lineage>
</organism>
<evidence type="ECO:0000313" key="12">
    <source>
        <dbReference type="EnsemblMetazoa" id="LLOJ003396-PA"/>
    </source>
</evidence>